<keyword evidence="4" id="KW-1185">Reference proteome</keyword>
<dbReference type="AlphaFoldDB" id="A0AA88YI39"/>
<sequence length="454" mass="51646">MAGTFQKSDRQQLEKWIGGKKKFNLLYKATRDGCNSGTFHSRCNNKGPTVTLFYNSYGTVFGGYNPKSWSNAGNVMEPKAFIFRLRYNDQIKPVQRMPKPWTGHEYSICDNAAYGPSFGFNSCSNNYDLRSFGGNLNLTNGSYYKMNGNWNLSGHAYNMQGENFKSLANGTNQVTEIEVYDVQEITPNDPLDKPWRRTKVWKNEFMLELKEYVEMYKPLSEVKFSQAKILLIGQVGAGKSSFFNTINSIFRGYVTSQACSGNSEHSLTTHYRMYNVRNGGTGRAMSFRLCDTRGLEEDQGLGSHEVCYLLDGNIPDKYMFNPSVPVSSEVAGFVSCPKLKDRIHVVAFVVDASTVDVMPEKVLERMKSLQVRMNQRGWFVTKVFHMPAVQECVNKVSQVMGLPRAHVLPVKNYESEMELDENINILALLSLQQILHFADDYLYNFLDEIEEEDS</sequence>
<comment type="similarity">
    <text evidence="1">Belongs to the IFI44 family.</text>
</comment>
<evidence type="ECO:0000256" key="1">
    <source>
        <dbReference type="ARBA" id="ARBA00009243"/>
    </source>
</evidence>
<dbReference type="PANTHER" id="PTHR14241">
    <property type="entry name" value="INTERFERON-INDUCED PROTEIN 44"/>
    <property type="match status" value="1"/>
</dbReference>
<dbReference type="InterPro" id="IPR006571">
    <property type="entry name" value="TLDc_dom"/>
</dbReference>
<feature type="domain" description="TLDc" evidence="2">
    <location>
        <begin position="1"/>
        <end position="183"/>
    </location>
</feature>
<dbReference type="PANTHER" id="PTHR14241:SF32">
    <property type="entry name" value="VWFA DOMAIN-CONTAINING PROTEIN-RELATED"/>
    <property type="match status" value="1"/>
</dbReference>
<dbReference type="Gene3D" id="3.40.50.300">
    <property type="entry name" value="P-loop containing nucleotide triphosphate hydrolases"/>
    <property type="match status" value="1"/>
</dbReference>
<dbReference type="InterPro" id="IPR027417">
    <property type="entry name" value="P-loop_NTPase"/>
</dbReference>
<dbReference type="SUPFAM" id="SSF52540">
    <property type="entry name" value="P-loop containing nucleoside triphosphate hydrolases"/>
    <property type="match status" value="1"/>
</dbReference>
<dbReference type="Proteomes" id="UP001186944">
    <property type="component" value="Unassembled WGS sequence"/>
</dbReference>
<name>A0AA88YI39_PINIB</name>
<protein>
    <recommendedName>
        <fullName evidence="2">TLDc domain-containing protein</fullName>
    </recommendedName>
</protein>
<reference evidence="3" key="1">
    <citation type="submission" date="2019-08" db="EMBL/GenBank/DDBJ databases">
        <title>The improved chromosome-level genome for the pearl oyster Pinctada fucata martensii using PacBio sequencing and Hi-C.</title>
        <authorList>
            <person name="Zheng Z."/>
        </authorList>
    </citation>
    <scope>NUCLEOTIDE SEQUENCE</scope>
    <source>
        <strain evidence="3">ZZ-2019</strain>
        <tissue evidence="3">Adductor muscle</tissue>
    </source>
</reference>
<dbReference type="PROSITE" id="PS51886">
    <property type="entry name" value="TLDC"/>
    <property type="match status" value="1"/>
</dbReference>
<dbReference type="Pfam" id="PF07534">
    <property type="entry name" value="TLD"/>
    <property type="match status" value="1"/>
</dbReference>
<comment type="caution">
    <text evidence="3">The sequence shown here is derived from an EMBL/GenBank/DDBJ whole genome shotgun (WGS) entry which is preliminary data.</text>
</comment>
<dbReference type="EMBL" id="VSWD01000003">
    <property type="protein sequence ID" value="KAK3105955.1"/>
    <property type="molecule type" value="Genomic_DNA"/>
</dbReference>
<evidence type="ECO:0000313" key="4">
    <source>
        <dbReference type="Proteomes" id="UP001186944"/>
    </source>
</evidence>
<evidence type="ECO:0000259" key="2">
    <source>
        <dbReference type="PROSITE" id="PS51886"/>
    </source>
</evidence>
<accession>A0AA88YI39</accession>
<dbReference type="CDD" id="cd00882">
    <property type="entry name" value="Ras_like_GTPase"/>
    <property type="match status" value="1"/>
</dbReference>
<proteinExistence type="inferred from homology"/>
<evidence type="ECO:0000313" key="3">
    <source>
        <dbReference type="EMBL" id="KAK3105955.1"/>
    </source>
</evidence>
<organism evidence="3 4">
    <name type="scientific">Pinctada imbricata</name>
    <name type="common">Atlantic pearl-oyster</name>
    <name type="synonym">Pinctada martensii</name>
    <dbReference type="NCBI Taxonomy" id="66713"/>
    <lineage>
        <taxon>Eukaryota</taxon>
        <taxon>Metazoa</taxon>
        <taxon>Spiralia</taxon>
        <taxon>Lophotrochozoa</taxon>
        <taxon>Mollusca</taxon>
        <taxon>Bivalvia</taxon>
        <taxon>Autobranchia</taxon>
        <taxon>Pteriomorphia</taxon>
        <taxon>Pterioida</taxon>
        <taxon>Pterioidea</taxon>
        <taxon>Pteriidae</taxon>
        <taxon>Pinctada</taxon>
    </lineage>
</organism>
<gene>
    <name evidence="3" type="ORF">FSP39_009431</name>
</gene>